<dbReference type="PANTHER" id="PTHR47331">
    <property type="entry name" value="PHD-TYPE DOMAIN-CONTAINING PROTEIN"/>
    <property type="match status" value="1"/>
</dbReference>
<evidence type="ECO:0000313" key="3">
    <source>
        <dbReference type="Proteomes" id="UP000054653"/>
    </source>
</evidence>
<organism evidence="2 3">
    <name type="scientific">Trichinella britovi</name>
    <name type="common">Parasitic roundworm</name>
    <dbReference type="NCBI Taxonomy" id="45882"/>
    <lineage>
        <taxon>Eukaryota</taxon>
        <taxon>Metazoa</taxon>
        <taxon>Ecdysozoa</taxon>
        <taxon>Nematoda</taxon>
        <taxon>Enoplea</taxon>
        <taxon>Dorylaimia</taxon>
        <taxon>Trichinellida</taxon>
        <taxon>Trichinellidae</taxon>
        <taxon>Trichinella</taxon>
    </lineage>
</organism>
<dbReference type="EMBL" id="JYDI01000015">
    <property type="protein sequence ID" value="KRY59122.1"/>
    <property type="molecule type" value="Genomic_DNA"/>
</dbReference>
<comment type="caution">
    <text evidence="2">The sequence shown here is derived from an EMBL/GenBank/DDBJ whole genome shotgun (WGS) entry which is preliminary data.</text>
</comment>
<dbReference type="InterPro" id="IPR036397">
    <property type="entry name" value="RNaseH_sf"/>
</dbReference>
<sequence>MGIPFRSESDEVELQWRVWKLKLNELHCFAIRRAYLPFSPTEASRLELHGFGDASEAAYAAVVSLSGVKTPDDVQVSFVTVNSRVAPLKKLSTPQLELMAALLCARLVCYVRKELALDVEACHRWSDNKVTVSPPQDVANVINPGRYSSFERLIRVTAWCRRFQHNTTMPACSRRTGIGLMSDELKEAERIWIRQEQIHAFGSKESLDTSMTKMLCGLNPFLDEFGDLRVGGRLGRAQSEEETKFPALLHRKVMIVDLLITREHNRQLHAGVAQTLSALRERFWILRGRSAVERVLRTCWICRRVAARPFRQRMGDLPAARVNPARPFSNVGIDFVGPLLIRSKSSKYVSKKAYIFLFTCMVVRAIHLELVPDQTIERFLRVWRRFVTRRGSSCPLGQIVELLTGVTGSQGLHRSRPRQAPCADRSARWSCWNQPKLINGLHPLRGESVRNYSTMNLVACT</sequence>
<keyword evidence="3" id="KW-1185">Reference proteome</keyword>
<gene>
    <name evidence="2" type="ORF">T03_16464</name>
</gene>
<dbReference type="InterPro" id="IPR041588">
    <property type="entry name" value="Integrase_H2C2"/>
</dbReference>
<evidence type="ECO:0000259" key="1">
    <source>
        <dbReference type="Pfam" id="PF17921"/>
    </source>
</evidence>
<dbReference type="Gene3D" id="3.30.420.10">
    <property type="entry name" value="Ribonuclease H-like superfamily/Ribonuclease H"/>
    <property type="match status" value="1"/>
</dbReference>
<dbReference type="OMA" id="WITRARN"/>
<dbReference type="Proteomes" id="UP000054653">
    <property type="component" value="Unassembled WGS sequence"/>
</dbReference>
<protein>
    <recommendedName>
        <fullName evidence="1">Integrase zinc-binding domain-containing protein</fullName>
    </recommendedName>
</protein>
<accession>A0A0V1DDB0</accession>
<dbReference type="GO" id="GO:0003676">
    <property type="term" value="F:nucleic acid binding"/>
    <property type="evidence" value="ECO:0007669"/>
    <property type="project" value="InterPro"/>
</dbReference>
<evidence type="ECO:0000313" key="2">
    <source>
        <dbReference type="EMBL" id="KRY59122.1"/>
    </source>
</evidence>
<dbReference type="AlphaFoldDB" id="A0A0V1DDB0"/>
<feature type="domain" description="Integrase zinc-binding" evidence="1">
    <location>
        <begin position="258"/>
        <end position="307"/>
    </location>
</feature>
<dbReference type="PANTHER" id="PTHR47331:SF1">
    <property type="entry name" value="GAG-LIKE PROTEIN"/>
    <property type="match status" value="1"/>
</dbReference>
<dbReference type="Pfam" id="PF05380">
    <property type="entry name" value="Peptidase_A17"/>
    <property type="match status" value="1"/>
</dbReference>
<dbReference type="STRING" id="45882.A0A0V1DDB0"/>
<dbReference type="InterPro" id="IPR008042">
    <property type="entry name" value="Retrotrans_Pao"/>
</dbReference>
<dbReference type="Pfam" id="PF17921">
    <property type="entry name" value="Integrase_H2C2"/>
    <property type="match status" value="1"/>
</dbReference>
<name>A0A0V1DDB0_TRIBR</name>
<proteinExistence type="predicted"/>
<reference evidence="2 3" key="1">
    <citation type="submission" date="2015-01" db="EMBL/GenBank/DDBJ databases">
        <title>Evolution of Trichinella species and genotypes.</title>
        <authorList>
            <person name="Korhonen P.K."/>
            <person name="Edoardo P."/>
            <person name="Giuseppe L.R."/>
            <person name="Gasser R.B."/>
        </authorList>
    </citation>
    <scope>NUCLEOTIDE SEQUENCE [LARGE SCALE GENOMIC DNA]</scope>
    <source>
        <strain evidence="2">ISS120</strain>
    </source>
</reference>